<evidence type="ECO:0000313" key="10">
    <source>
        <dbReference type="Proteomes" id="UP000324832"/>
    </source>
</evidence>
<evidence type="ECO:0000256" key="6">
    <source>
        <dbReference type="ARBA" id="ARBA00022801"/>
    </source>
</evidence>
<dbReference type="InterPro" id="IPR029058">
    <property type="entry name" value="AB_hydrolase_fold"/>
</dbReference>
<keyword evidence="7" id="KW-0732">Signal</keyword>
<evidence type="ECO:0000313" key="9">
    <source>
        <dbReference type="EMBL" id="VVC95790.1"/>
    </source>
</evidence>
<name>A0A5E4QFM7_9NEOP</name>
<accession>A0A5E4QFM7</accession>
<comment type="similarity">
    <text evidence="3">Belongs to the peptidase S33 family.</text>
</comment>
<gene>
    <name evidence="9" type="ORF">LSINAPIS_LOCUS7430</name>
</gene>
<dbReference type="AlphaFoldDB" id="A0A5E4QFM7"/>
<dbReference type="PRINTS" id="PR00412">
    <property type="entry name" value="EPOXHYDRLASE"/>
</dbReference>
<evidence type="ECO:0000259" key="8">
    <source>
        <dbReference type="Pfam" id="PF06441"/>
    </source>
</evidence>
<dbReference type="PANTHER" id="PTHR21661">
    <property type="entry name" value="EPOXIDE HYDROLASE 1-RELATED"/>
    <property type="match status" value="1"/>
</dbReference>
<evidence type="ECO:0000256" key="7">
    <source>
        <dbReference type="SAM" id="SignalP"/>
    </source>
</evidence>
<dbReference type="EMBL" id="FZQP02002448">
    <property type="protein sequence ID" value="VVC95790.1"/>
    <property type="molecule type" value="Genomic_DNA"/>
</dbReference>
<evidence type="ECO:0000256" key="4">
    <source>
        <dbReference type="ARBA" id="ARBA00012091"/>
    </source>
</evidence>
<dbReference type="Proteomes" id="UP000324832">
    <property type="component" value="Unassembled WGS sequence"/>
</dbReference>
<dbReference type="GO" id="GO:0033961">
    <property type="term" value="F:cis-stilbene-oxide hydrolase activity"/>
    <property type="evidence" value="ECO:0007669"/>
    <property type="project" value="UniProtKB-EC"/>
</dbReference>
<protein>
    <recommendedName>
        <fullName evidence="4">microsomal epoxide hydrolase</fullName>
        <ecNumber evidence="4">3.3.2.9</ecNumber>
    </recommendedName>
</protein>
<evidence type="ECO:0000256" key="3">
    <source>
        <dbReference type="ARBA" id="ARBA00010088"/>
    </source>
</evidence>
<dbReference type="SUPFAM" id="SSF53474">
    <property type="entry name" value="alpha/beta-Hydrolases"/>
    <property type="match status" value="1"/>
</dbReference>
<comment type="catalytic activity">
    <reaction evidence="1">
        <text>1-(4-methoxyphenyl)-N-methyl-N-[(3-methyloxetan-3-yl)methyl]methanamine + H2O = 2-{[(4-methoxybenzyl)(methyl)amino]methyl}-2-methylpropane-1,3-diol</text>
        <dbReference type="Rhea" id="RHEA:55764"/>
        <dbReference type="ChEBI" id="CHEBI:15377"/>
        <dbReference type="ChEBI" id="CHEBI:139161"/>
        <dbReference type="ChEBI" id="CHEBI:139164"/>
        <dbReference type="EC" id="3.3.2.9"/>
    </reaction>
</comment>
<dbReference type="InterPro" id="IPR010497">
    <property type="entry name" value="Epoxide_hydro_N"/>
</dbReference>
<dbReference type="PIRSF" id="PIRSF001112">
    <property type="entry name" value="Epoxide_hydrolase"/>
    <property type="match status" value="1"/>
</dbReference>
<dbReference type="PANTHER" id="PTHR21661:SF35">
    <property type="entry name" value="EPOXIDE HYDROLASE"/>
    <property type="match status" value="1"/>
</dbReference>
<dbReference type="InterPro" id="IPR016292">
    <property type="entry name" value="Epoxide_hydrolase"/>
</dbReference>
<keyword evidence="10" id="KW-1185">Reference proteome</keyword>
<keyword evidence="5" id="KW-0058">Aromatic hydrocarbons catabolism</keyword>
<dbReference type="GO" id="GO:0097176">
    <property type="term" value="P:epoxide metabolic process"/>
    <property type="evidence" value="ECO:0007669"/>
    <property type="project" value="TreeGrafter"/>
</dbReference>
<feature type="chain" id="PRO_5022811723" description="microsomal epoxide hydrolase" evidence="7">
    <location>
        <begin position="16"/>
        <end position="317"/>
    </location>
</feature>
<evidence type="ECO:0000256" key="1">
    <source>
        <dbReference type="ARBA" id="ARBA00000221"/>
    </source>
</evidence>
<keyword evidence="6" id="KW-0378">Hydrolase</keyword>
<sequence>MWWITIAVLLFSVIAWFVLKSLYPGAPPQLDQEEWWGPNDLKGKQDTTIRPFQIKFSEQMINDLKQRLKNLRQPVPPLEDQAFKYGFNSNQLSCWIKYWADEYPFAERENFLNQYPQFKTNIQGLDVHFIRVTPEVPPTVTVVPLLLVHGWPGSVREFYEAIPLLTKPLEGADFAFELIIPSLPGYGFSDAPVRPGLGPAKIAVVFKNLMARLGFTKYYVQGGDWGSIVVAAMATMFPEHVLGQHSNMLFVSNNCAKLKILLGAVLPSLVIDSDVAHRIYPLTSYFAHLVLELGYMHLQATKPDTIVRAYYRTFDDG</sequence>
<dbReference type="InterPro" id="IPR000639">
    <property type="entry name" value="Epox_hydrolase-like"/>
</dbReference>
<feature type="domain" description="Epoxide hydrolase N-terminal" evidence="8">
    <location>
        <begin position="49"/>
        <end position="158"/>
    </location>
</feature>
<dbReference type="Pfam" id="PF06441">
    <property type="entry name" value="EHN"/>
    <property type="match status" value="1"/>
</dbReference>
<dbReference type="Gene3D" id="3.40.50.1820">
    <property type="entry name" value="alpha/beta hydrolase"/>
    <property type="match status" value="1"/>
</dbReference>
<proteinExistence type="inferred from homology"/>
<reference evidence="9 10" key="1">
    <citation type="submission" date="2017-07" db="EMBL/GenBank/DDBJ databases">
        <authorList>
            <person name="Talla V."/>
            <person name="Backstrom N."/>
        </authorList>
    </citation>
    <scope>NUCLEOTIDE SEQUENCE [LARGE SCALE GENOMIC DNA]</scope>
</reference>
<comment type="subcellular location">
    <subcellularLocation>
        <location evidence="2">Microsome membrane</location>
        <topology evidence="2">Single-pass membrane protein</topology>
    </subcellularLocation>
</comment>
<organism evidence="9 10">
    <name type="scientific">Leptidea sinapis</name>
    <dbReference type="NCBI Taxonomy" id="189913"/>
    <lineage>
        <taxon>Eukaryota</taxon>
        <taxon>Metazoa</taxon>
        <taxon>Ecdysozoa</taxon>
        <taxon>Arthropoda</taxon>
        <taxon>Hexapoda</taxon>
        <taxon>Insecta</taxon>
        <taxon>Pterygota</taxon>
        <taxon>Neoptera</taxon>
        <taxon>Endopterygota</taxon>
        <taxon>Lepidoptera</taxon>
        <taxon>Glossata</taxon>
        <taxon>Ditrysia</taxon>
        <taxon>Papilionoidea</taxon>
        <taxon>Pieridae</taxon>
        <taxon>Dismorphiinae</taxon>
        <taxon>Leptidea</taxon>
    </lineage>
</organism>
<evidence type="ECO:0000256" key="2">
    <source>
        <dbReference type="ARBA" id="ARBA00004111"/>
    </source>
</evidence>
<evidence type="ECO:0000256" key="5">
    <source>
        <dbReference type="ARBA" id="ARBA00022797"/>
    </source>
</evidence>
<dbReference type="EC" id="3.3.2.9" evidence="4"/>
<feature type="signal peptide" evidence="7">
    <location>
        <begin position="1"/>
        <end position="15"/>
    </location>
</feature>